<keyword evidence="2" id="KW-1185">Reference proteome</keyword>
<accession>A0ACB8ZPX7</accession>
<protein>
    <submittedName>
        <fullName evidence="1">Uncharacterized protein</fullName>
    </submittedName>
</protein>
<name>A0ACB8ZPX7_CICIN</name>
<evidence type="ECO:0000313" key="2">
    <source>
        <dbReference type="Proteomes" id="UP001055811"/>
    </source>
</evidence>
<dbReference type="Proteomes" id="UP001055811">
    <property type="component" value="Linkage Group LG08"/>
</dbReference>
<organism evidence="1 2">
    <name type="scientific">Cichorium intybus</name>
    <name type="common">Chicory</name>
    <dbReference type="NCBI Taxonomy" id="13427"/>
    <lineage>
        <taxon>Eukaryota</taxon>
        <taxon>Viridiplantae</taxon>
        <taxon>Streptophyta</taxon>
        <taxon>Embryophyta</taxon>
        <taxon>Tracheophyta</taxon>
        <taxon>Spermatophyta</taxon>
        <taxon>Magnoliopsida</taxon>
        <taxon>eudicotyledons</taxon>
        <taxon>Gunneridae</taxon>
        <taxon>Pentapetalae</taxon>
        <taxon>asterids</taxon>
        <taxon>campanulids</taxon>
        <taxon>Asterales</taxon>
        <taxon>Asteraceae</taxon>
        <taxon>Cichorioideae</taxon>
        <taxon>Cichorieae</taxon>
        <taxon>Cichoriinae</taxon>
        <taxon>Cichorium</taxon>
    </lineage>
</organism>
<reference evidence="1 2" key="2">
    <citation type="journal article" date="2022" name="Mol. Ecol. Resour.">
        <title>The genomes of chicory, endive, great burdock and yacon provide insights into Asteraceae paleo-polyploidization history and plant inulin production.</title>
        <authorList>
            <person name="Fan W."/>
            <person name="Wang S."/>
            <person name="Wang H."/>
            <person name="Wang A."/>
            <person name="Jiang F."/>
            <person name="Liu H."/>
            <person name="Zhao H."/>
            <person name="Xu D."/>
            <person name="Zhang Y."/>
        </authorList>
    </citation>
    <scope>NUCLEOTIDE SEQUENCE [LARGE SCALE GENOMIC DNA]</scope>
    <source>
        <strain evidence="2">cv. Punajuju</strain>
        <tissue evidence="1">Leaves</tissue>
    </source>
</reference>
<proteinExistence type="predicted"/>
<reference evidence="2" key="1">
    <citation type="journal article" date="2022" name="Mol. Ecol. Resour.">
        <title>The genomes of chicory, endive, great burdock and yacon provide insights into Asteraceae palaeo-polyploidization history and plant inulin production.</title>
        <authorList>
            <person name="Fan W."/>
            <person name="Wang S."/>
            <person name="Wang H."/>
            <person name="Wang A."/>
            <person name="Jiang F."/>
            <person name="Liu H."/>
            <person name="Zhao H."/>
            <person name="Xu D."/>
            <person name="Zhang Y."/>
        </authorList>
    </citation>
    <scope>NUCLEOTIDE SEQUENCE [LARGE SCALE GENOMIC DNA]</scope>
    <source>
        <strain evidence="2">cv. Punajuju</strain>
    </source>
</reference>
<sequence>MGHRTLFDFASSTVLREESYYIFSKGTYKVGRKGCDIIVNKDKGVSRIHAEIIIDAMISIDNIKKKSSVKSSKIRIKDCSKYGTFIKKPIGSKEKVHEFPNKETTIDDSDLVSFGTGNATYRLEFIPIMFFLCGFEPTRSKELQEKISSIGASMTNKWSPNCTHVVLDDNASVNGDIIDAIMSKKHFVNYKWIEYKNKEKLQPLLETFGAKIVHVEEFIPHSQDLEEDENNHVLHVIEEDGSKCTRNLGSLNKVTEINLIFATLSGHLDPIVFVSPPVHATSSCSTDETVVADSEPEIEIISVSTSSTIQKLESIEDEKEKISVQNEVEETIVRSIDPIKIDNYVNIATNDTKDDEIITQNGISDVIFSQDLIIRDTNLLSSVPSPTKNQVLDFKRFKKMETQSGNSFHNLVPFSKNPYKGSEYENEGVAESLKEERKRKQTEAIAEDLFNNAKAKKRGAAGFIQGLFNRR</sequence>
<evidence type="ECO:0000313" key="1">
    <source>
        <dbReference type="EMBL" id="KAI3699273.1"/>
    </source>
</evidence>
<gene>
    <name evidence="1" type="ORF">L2E82_43476</name>
</gene>
<comment type="caution">
    <text evidence="1">The sequence shown here is derived from an EMBL/GenBank/DDBJ whole genome shotgun (WGS) entry which is preliminary data.</text>
</comment>
<dbReference type="EMBL" id="CM042016">
    <property type="protein sequence ID" value="KAI3699273.1"/>
    <property type="molecule type" value="Genomic_DNA"/>
</dbReference>